<protein>
    <submittedName>
        <fullName evidence="1">AlNc14C92G5716 protein</fullName>
    </submittedName>
</protein>
<dbReference type="HOGENOM" id="CLU_1328455_0_0_1"/>
<reference evidence="1" key="2">
    <citation type="submission" date="2011-02" db="EMBL/GenBank/DDBJ databases">
        <authorList>
            <person name="MacLean D."/>
        </authorList>
    </citation>
    <scope>NUCLEOTIDE SEQUENCE</scope>
</reference>
<dbReference type="AlphaFoldDB" id="F0WGI2"/>
<sequence length="207" mass="23063">MPESSGQTIAKNFEVSAATFYFATNQNKAREILNSQSMSSKIVVKPEKKISFIVESSNVNNDPKQNMSPKNVVKPEQNKCYFDESSDVNNDAIGREQENDTRPESDLKTSLHAAQGIGVATCNEVEPHSLVKYSPDVPHLKAPQKRKAGSWATRIATVYGREETSTETPTFAPSFFGSWDDLFACLMTYTEENLLRMRSRSSLKTPA</sequence>
<reference evidence="1" key="1">
    <citation type="journal article" date="2011" name="PLoS Biol.">
        <title>Gene gain and loss during evolution of obligate parasitism in the white rust pathogen of Arabidopsis thaliana.</title>
        <authorList>
            <person name="Kemen E."/>
            <person name="Gardiner A."/>
            <person name="Schultz-Larsen T."/>
            <person name="Kemen A.C."/>
            <person name="Balmuth A.L."/>
            <person name="Robert-Seilaniantz A."/>
            <person name="Bailey K."/>
            <person name="Holub E."/>
            <person name="Studholme D.J."/>
            <person name="Maclean D."/>
            <person name="Jones J.D."/>
        </authorList>
    </citation>
    <scope>NUCLEOTIDE SEQUENCE</scope>
</reference>
<gene>
    <name evidence="1" type="primary">AlNc14C92G5716</name>
    <name evidence="1" type="ORF">ALNC14_064890</name>
</gene>
<accession>F0WGI2</accession>
<proteinExistence type="predicted"/>
<dbReference type="EMBL" id="FR824137">
    <property type="protein sequence ID" value="CCA20346.1"/>
    <property type="molecule type" value="Genomic_DNA"/>
</dbReference>
<evidence type="ECO:0000313" key="1">
    <source>
        <dbReference type="EMBL" id="CCA20346.1"/>
    </source>
</evidence>
<organism evidence="1">
    <name type="scientific">Albugo laibachii Nc14</name>
    <dbReference type="NCBI Taxonomy" id="890382"/>
    <lineage>
        <taxon>Eukaryota</taxon>
        <taxon>Sar</taxon>
        <taxon>Stramenopiles</taxon>
        <taxon>Oomycota</taxon>
        <taxon>Peronosporomycetes</taxon>
        <taxon>Albuginales</taxon>
        <taxon>Albuginaceae</taxon>
        <taxon>Albugo</taxon>
    </lineage>
</organism>
<name>F0WGI2_9STRA</name>